<accession>A0A9W8THM7</accession>
<proteinExistence type="predicted"/>
<reference evidence="2" key="1">
    <citation type="submission" date="2022-07" db="EMBL/GenBank/DDBJ databases">
        <title>Genome Sequence of Xylaria arbuscula.</title>
        <authorList>
            <person name="Buettner E."/>
        </authorList>
    </citation>
    <scope>NUCLEOTIDE SEQUENCE</scope>
    <source>
        <strain evidence="2">VT107</strain>
    </source>
</reference>
<dbReference type="Proteomes" id="UP001148614">
    <property type="component" value="Unassembled WGS sequence"/>
</dbReference>
<evidence type="ECO:0000313" key="2">
    <source>
        <dbReference type="EMBL" id="KAJ3553816.1"/>
    </source>
</evidence>
<evidence type="ECO:0000313" key="3">
    <source>
        <dbReference type="Proteomes" id="UP001148614"/>
    </source>
</evidence>
<feature type="region of interest" description="Disordered" evidence="1">
    <location>
        <begin position="107"/>
        <end position="148"/>
    </location>
</feature>
<feature type="compositionally biased region" description="Polar residues" evidence="1">
    <location>
        <begin position="39"/>
        <end position="72"/>
    </location>
</feature>
<evidence type="ECO:0000256" key="1">
    <source>
        <dbReference type="SAM" id="MobiDB-lite"/>
    </source>
</evidence>
<comment type="caution">
    <text evidence="2">The sequence shown here is derived from an EMBL/GenBank/DDBJ whole genome shotgun (WGS) entry which is preliminary data.</text>
</comment>
<feature type="region of interest" description="Disordered" evidence="1">
    <location>
        <begin position="1"/>
        <end position="75"/>
    </location>
</feature>
<keyword evidence="3" id="KW-1185">Reference proteome</keyword>
<gene>
    <name evidence="2" type="ORF">NPX13_g10787</name>
</gene>
<feature type="compositionally biased region" description="Low complexity" evidence="1">
    <location>
        <begin position="1"/>
        <end position="11"/>
    </location>
</feature>
<sequence length="219" mass="24593">MTRTCPDSSPRPSRRRTRSEPPPTIRRLDDESPPATPSLRLTNVLSQSETAAASSSGPDNESGITTPILTPQSEEESVLSIVSLGGEAEVDDENTRLARRLASHGYHGAVGQPYPSAEKQQELNQNLPPEESGWSVQGHPEGPLDNVPSMTERERRTFFIGYMYRRQRYLERLRLTIDYIYQTHPERLFGRPPLPWSYAVFASVDSSDHPQPIDEPEPD</sequence>
<dbReference type="EMBL" id="JANPWZ010003200">
    <property type="protein sequence ID" value="KAJ3553816.1"/>
    <property type="molecule type" value="Genomic_DNA"/>
</dbReference>
<organism evidence="2 3">
    <name type="scientific">Xylaria arbuscula</name>
    <dbReference type="NCBI Taxonomy" id="114810"/>
    <lineage>
        <taxon>Eukaryota</taxon>
        <taxon>Fungi</taxon>
        <taxon>Dikarya</taxon>
        <taxon>Ascomycota</taxon>
        <taxon>Pezizomycotina</taxon>
        <taxon>Sordariomycetes</taxon>
        <taxon>Xylariomycetidae</taxon>
        <taxon>Xylariales</taxon>
        <taxon>Xylariaceae</taxon>
        <taxon>Xylaria</taxon>
    </lineage>
</organism>
<dbReference type="AlphaFoldDB" id="A0A9W8THM7"/>
<protein>
    <submittedName>
        <fullName evidence="2">Uncharacterized protein</fullName>
    </submittedName>
</protein>
<name>A0A9W8THM7_9PEZI</name>